<evidence type="ECO:0000256" key="3">
    <source>
        <dbReference type="ARBA" id="ARBA00022801"/>
    </source>
</evidence>
<dbReference type="RefSeq" id="WP_041425876.1">
    <property type="nucleotide sequence ID" value="NZ_CP007389.1"/>
</dbReference>
<evidence type="ECO:0000313" key="11">
    <source>
        <dbReference type="Proteomes" id="UP000185490"/>
    </source>
</evidence>
<feature type="binding site" evidence="7">
    <location>
        <position position="54"/>
    </location>
    <ligand>
        <name>tRNA</name>
        <dbReference type="ChEBI" id="CHEBI:17843"/>
    </ligand>
</feature>
<reference evidence="10 11" key="1">
    <citation type="submission" date="2014-02" db="EMBL/GenBank/DDBJ databases">
        <title>Diversity of Thermotogales isolates from hydrothermal vents.</title>
        <authorList>
            <person name="Haverkamp T.H.A."/>
            <person name="Lossouarn J."/>
            <person name="Geslin C."/>
            <person name="Nesbo C.L."/>
        </authorList>
    </citation>
    <scope>NUCLEOTIDE SEQUENCE [LARGE SCALE GENOMIC DNA]</scope>
    <source>
        <strain evidence="10 11">431</strain>
    </source>
</reference>
<dbReference type="PANTHER" id="PTHR17224">
    <property type="entry name" value="PEPTIDYL-TRNA HYDROLASE"/>
    <property type="match status" value="1"/>
</dbReference>
<comment type="function">
    <text evidence="7">Catalyzes the release of premature peptidyl moieties from peptidyl-tRNA molecules trapped in stalled 50S ribosomal subunits, and thus maintains levels of free tRNAs and 50S ribosomes.</text>
</comment>
<dbReference type="EC" id="3.1.1.29" evidence="1 7"/>
<evidence type="ECO:0000256" key="4">
    <source>
        <dbReference type="ARBA" id="ARBA00022884"/>
    </source>
</evidence>
<comment type="function">
    <text evidence="7">Hydrolyzes ribosome-free peptidyl-tRNAs (with 1 or more amino acids incorporated), which drop off the ribosome during protein synthesis, or as a result of ribosome stalling.</text>
</comment>
<dbReference type="Pfam" id="PF01195">
    <property type="entry name" value="Pept_tRNA_hydro"/>
    <property type="match status" value="1"/>
</dbReference>
<accession>A0ABM6GCK3</accession>
<keyword evidence="4 7" id="KW-0694">RNA-binding</keyword>
<evidence type="ECO:0000256" key="9">
    <source>
        <dbReference type="RuleBase" id="RU004320"/>
    </source>
</evidence>
<feature type="binding site" evidence="7">
    <location>
        <position position="56"/>
    </location>
    <ligand>
        <name>tRNA</name>
        <dbReference type="ChEBI" id="CHEBI:17843"/>
    </ligand>
</feature>
<evidence type="ECO:0000256" key="8">
    <source>
        <dbReference type="RuleBase" id="RU000673"/>
    </source>
</evidence>
<dbReference type="SUPFAM" id="SSF53178">
    <property type="entry name" value="Peptidyl-tRNA hydrolase-like"/>
    <property type="match status" value="1"/>
</dbReference>
<sequence length="177" mass="20134">MLVVGLGNPGPRYAFTRHNVGFMFLDRIANNWRKKYNYEFSIKENLFLVKPLTYMNLSGEIFNYINPKDFGDIIVVYDDVSLPLGKIRIRKKGSHGGHKGVKSIISHLGTDFNRIRIGIGPLPDNEDLVNFVLGEFSNRELEIVNKALNLSYEALKTIVNEGIDKAMSLFNAKEVER</sequence>
<protein>
    <recommendedName>
        <fullName evidence="6 7">Peptidyl-tRNA hydrolase</fullName>
        <shortName evidence="7">Pth</shortName>
        <ecNumber evidence="1 7">3.1.1.29</ecNumber>
    </recommendedName>
</protein>
<dbReference type="GO" id="GO:0016787">
    <property type="term" value="F:hydrolase activity"/>
    <property type="evidence" value="ECO:0007669"/>
    <property type="project" value="UniProtKB-KW"/>
</dbReference>
<keyword evidence="2 7" id="KW-0820">tRNA-binding</keyword>
<keyword evidence="11" id="KW-1185">Reference proteome</keyword>
<name>A0ABM6GCK3_9BACT</name>
<dbReference type="HAMAP" id="MF_00083">
    <property type="entry name" value="Pept_tRNA_hydro_bact"/>
    <property type="match status" value="1"/>
</dbReference>
<dbReference type="PANTHER" id="PTHR17224:SF1">
    <property type="entry name" value="PEPTIDYL-TRNA HYDROLASE"/>
    <property type="match status" value="1"/>
</dbReference>
<proteinExistence type="inferred from homology"/>
<dbReference type="InterPro" id="IPR001328">
    <property type="entry name" value="Pept_tRNA_hydro"/>
</dbReference>
<evidence type="ECO:0000256" key="2">
    <source>
        <dbReference type="ARBA" id="ARBA00022555"/>
    </source>
</evidence>
<dbReference type="Gene3D" id="3.40.50.1470">
    <property type="entry name" value="Peptidyl-tRNA hydrolase"/>
    <property type="match status" value="1"/>
</dbReference>
<evidence type="ECO:0000256" key="5">
    <source>
        <dbReference type="ARBA" id="ARBA00038063"/>
    </source>
</evidence>
<comment type="catalytic activity">
    <reaction evidence="7 8">
        <text>an N-acyl-L-alpha-aminoacyl-tRNA + H2O = an N-acyl-L-amino acid + a tRNA + H(+)</text>
        <dbReference type="Rhea" id="RHEA:54448"/>
        <dbReference type="Rhea" id="RHEA-COMP:10123"/>
        <dbReference type="Rhea" id="RHEA-COMP:13883"/>
        <dbReference type="ChEBI" id="CHEBI:15377"/>
        <dbReference type="ChEBI" id="CHEBI:15378"/>
        <dbReference type="ChEBI" id="CHEBI:59874"/>
        <dbReference type="ChEBI" id="CHEBI:78442"/>
        <dbReference type="ChEBI" id="CHEBI:138191"/>
        <dbReference type="EC" id="3.1.1.29"/>
    </reaction>
</comment>
<evidence type="ECO:0000256" key="7">
    <source>
        <dbReference type="HAMAP-Rule" id="MF_00083"/>
    </source>
</evidence>
<feature type="active site" description="Proton acceptor" evidence="7">
    <location>
        <position position="18"/>
    </location>
</feature>
<dbReference type="PROSITE" id="PS01195">
    <property type="entry name" value="PEPT_TRNA_HYDROL_1"/>
    <property type="match status" value="1"/>
</dbReference>
<evidence type="ECO:0000256" key="6">
    <source>
        <dbReference type="ARBA" id="ARBA00050038"/>
    </source>
</evidence>
<feature type="site" description="Discriminates between blocked and unblocked aminoacyl-tRNA" evidence="7">
    <location>
        <position position="8"/>
    </location>
</feature>
<comment type="subunit">
    <text evidence="7">Monomer.</text>
</comment>
<organism evidence="10 11">
    <name type="scientific">Thermosipho melanesiensis</name>
    <dbReference type="NCBI Taxonomy" id="46541"/>
    <lineage>
        <taxon>Bacteria</taxon>
        <taxon>Thermotogati</taxon>
        <taxon>Thermotogota</taxon>
        <taxon>Thermotogae</taxon>
        <taxon>Thermotogales</taxon>
        <taxon>Fervidobacteriaceae</taxon>
        <taxon>Thermosipho</taxon>
    </lineage>
</organism>
<gene>
    <name evidence="7" type="primary">pth</name>
    <name evidence="10" type="ORF">BW47_00900</name>
</gene>
<keyword evidence="3 7" id="KW-0378">Hydrolase</keyword>
<evidence type="ECO:0000256" key="1">
    <source>
        <dbReference type="ARBA" id="ARBA00013260"/>
    </source>
</evidence>
<evidence type="ECO:0000313" key="10">
    <source>
        <dbReference type="EMBL" id="APT73241.1"/>
    </source>
</evidence>
<dbReference type="EMBL" id="CP007389">
    <property type="protein sequence ID" value="APT73241.1"/>
    <property type="molecule type" value="Genomic_DNA"/>
</dbReference>
<feature type="site" description="Stabilizes the basic form of H active site to accept a proton" evidence="7">
    <location>
        <position position="78"/>
    </location>
</feature>
<dbReference type="Proteomes" id="UP000185490">
    <property type="component" value="Chromosome"/>
</dbReference>
<keyword evidence="7" id="KW-0963">Cytoplasm</keyword>
<dbReference type="InterPro" id="IPR036416">
    <property type="entry name" value="Pept_tRNA_hydro_sf"/>
</dbReference>
<comment type="similarity">
    <text evidence="5 7 9">Belongs to the PTH family.</text>
</comment>
<dbReference type="CDD" id="cd00462">
    <property type="entry name" value="PTH"/>
    <property type="match status" value="1"/>
</dbReference>
<dbReference type="NCBIfam" id="TIGR00447">
    <property type="entry name" value="pth"/>
    <property type="match status" value="1"/>
</dbReference>
<feature type="binding site" evidence="7">
    <location>
        <position position="13"/>
    </location>
    <ligand>
        <name>tRNA</name>
        <dbReference type="ChEBI" id="CHEBI:17843"/>
    </ligand>
</feature>
<dbReference type="InterPro" id="IPR018171">
    <property type="entry name" value="Pept_tRNA_hydro_CS"/>
</dbReference>
<comment type="caution">
    <text evidence="7">Lacks conserved residue(s) required for the propagation of feature annotation.</text>
</comment>
<comment type="subcellular location">
    <subcellularLocation>
        <location evidence="7">Cytoplasm</location>
    </subcellularLocation>
</comment>